<dbReference type="OrthoDB" id="10266662at2759"/>
<feature type="region of interest" description="Disordered" evidence="4">
    <location>
        <begin position="815"/>
        <end position="927"/>
    </location>
</feature>
<protein>
    <submittedName>
        <fullName evidence="5">Nucleolar complex associated 2 homolog</fullName>
    </submittedName>
</protein>
<feature type="compositionally biased region" description="Acidic residues" evidence="4">
    <location>
        <begin position="153"/>
        <end position="167"/>
    </location>
</feature>
<evidence type="ECO:0000256" key="1">
    <source>
        <dbReference type="ARBA" id="ARBA00004123"/>
    </source>
</evidence>
<dbReference type="GO" id="GO:0005654">
    <property type="term" value="C:nucleoplasm"/>
    <property type="evidence" value="ECO:0007669"/>
    <property type="project" value="TreeGrafter"/>
</dbReference>
<evidence type="ECO:0000313" key="6">
    <source>
        <dbReference type="Proteomes" id="UP000002630"/>
    </source>
</evidence>
<feature type="compositionally biased region" description="Low complexity" evidence="4">
    <location>
        <begin position="175"/>
        <end position="188"/>
    </location>
</feature>
<dbReference type="GO" id="GO:0030690">
    <property type="term" value="C:Noc1p-Noc2p complex"/>
    <property type="evidence" value="ECO:0007669"/>
    <property type="project" value="TreeGrafter"/>
</dbReference>
<dbReference type="Proteomes" id="UP000002630">
    <property type="component" value="Linkage Group LG21"/>
</dbReference>
<feature type="compositionally biased region" description="Low complexity" evidence="4">
    <location>
        <begin position="14"/>
        <end position="34"/>
    </location>
</feature>
<dbReference type="InterPro" id="IPR005343">
    <property type="entry name" value="Noc2"/>
</dbReference>
<feature type="compositionally biased region" description="Acidic residues" evidence="4">
    <location>
        <begin position="871"/>
        <end position="880"/>
    </location>
</feature>
<comment type="similarity">
    <text evidence="2">Belongs to the NOC2 family.</text>
</comment>
<accession>D7G7J8</accession>
<feature type="compositionally biased region" description="Basic residues" evidence="4">
    <location>
        <begin position="1"/>
        <end position="13"/>
    </location>
</feature>
<dbReference type="STRING" id="2880.D7G7J8"/>
<keyword evidence="6" id="KW-1185">Reference proteome</keyword>
<evidence type="ECO:0000256" key="3">
    <source>
        <dbReference type="ARBA" id="ARBA00023242"/>
    </source>
</evidence>
<dbReference type="Pfam" id="PF03715">
    <property type="entry name" value="Noc2"/>
    <property type="match status" value="1"/>
</dbReference>
<feature type="compositionally biased region" description="Basic residues" evidence="4">
    <location>
        <begin position="343"/>
        <end position="352"/>
    </location>
</feature>
<feature type="region of interest" description="Disordered" evidence="4">
    <location>
        <begin position="1"/>
        <end position="188"/>
    </location>
</feature>
<proteinExistence type="inferred from homology"/>
<dbReference type="GO" id="GO:0042273">
    <property type="term" value="P:ribosomal large subunit biogenesis"/>
    <property type="evidence" value="ECO:0007669"/>
    <property type="project" value="TreeGrafter"/>
</dbReference>
<dbReference type="PANTHER" id="PTHR12687:SF4">
    <property type="entry name" value="NUCLEOLAR COMPLEX PROTEIN 2 HOMOLOG"/>
    <property type="match status" value="1"/>
</dbReference>
<feature type="compositionally biased region" description="Polar residues" evidence="4">
    <location>
        <begin position="836"/>
        <end position="846"/>
    </location>
</feature>
<dbReference type="GO" id="GO:0005730">
    <property type="term" value="C:nucleolus"/>
    <property type="evidence" value="ECO:0007669"/>
    <property type="project" value="TreeGrafter"/>
</dbReference>
<dbReference type="EMBL" id="FN649075">
    <property type="protein sequence ID" value="CBJ27737.1"/>
    <property type="molecule type" value="Genomic_DNA"/>
</dbReference>
<sequence length="927" mass="98151">MPTPKGRNRKARRAAAASPKSAADPAPEAEAGSSKATVEGKGAASHEKQRRQQQRQQQLEPSNKEKAASVVAPDALPGGQGSTSKGKGGGRKKDTTAARGTHGRNGGILGEDESDSDDEDANASAMDLKGLAETDPEFYSFLQKEEPTLLEFDPMDSDDSEDEDGDGGEGGGAAAKGADGEAGAETTTTKSTAALLREASKGGGVPLTMPLLKAMRQEAFDRTSIQGVRRMIKAFRCGCHLGDEAAEGKAGSGGGGSGVQQKFRIPSSEVYNELMVCSLEGLHSAFMHLLFPGRESKTAAEPPVTASGSSSEGAKKKRRRDEDEGDGEGAAVAATGSSSSGPNKKKKQKRKGGTPIAATDDDKDGDSGGGGLQGGSARQSVMGAGAERGGAPQEDGGGGALARGRSRVAAAVILTKEDFRAAALLPAWKPIQPALYSFFKSLLHVLDELHDRALLSFLLSRLEHYVPLLVPFPGLARGFLKTLLGLWGGAGAEAKSSGGGTEQEGEEAERVRLLAYLRVRQMAAALPFPFVEGCMKRLYLAFAKRARAPPASQSGKVSLRVMEGCVVELYGMDVGSAYQNAFLYIRQLSLLLRRAMQHRTKDSVQAVRRWQVVTCLRVWTGVLAAAPGEDELRMLIFPLAQVIEGIVRLSATLRHSPLVFQLVRMRQRLAAAAELYVPCATPLLEVIRSPALFKKATASTGAPPNVPAILRLGKTQVDEGRAQGAVVEEALRLLGQEMDLYRYSAAFPELVLPVLGHLKKFAKLTKVSKWRMMTRGLVETLETRATWAAGKRLELGICPSEVEGLEVLRPEGAPSMRKRLGASESEVERVVDDENTPLSSKPTAAVTTKGKSSENKKTKKQKGNAVQGHDDDTEDDDSDDGSSTPKRKRSSGGGGKAKPPSAAGAAGDISAPDLVEDLGAWSDTEWD</sequence>
<feature type="compositionally biased region" description="Acidic residues" evidence="4">
    <location>
        <begin position="110"/>
        <end position="121"/>
    </location>
</feature>
<dbReference type="InParanoid" id="D7G7J8"/>
<evidence type="ECO:0000256" key="2">
    <source>
        <dbReference type="ARBA" id="ARBA00005907"/>
    </source>
</evidence>
<dbReference type="eggNOG" id="KOG2256">
    <property type="taxonomic scope" value="Eukaryota"/>
</dbReference>
<dbReference type="OMA" id="GCLRYYL"/>
<gene>
    <name evidence="5" type="ORF">Esi_0084_0012</name>
</gene>
<organism evidence="5 6">
    <name type="scientific">Ectocarpus siliculosus</name>
    <name type="common">Brown alga</name>
    <name type="synonym">Conferva siliculosa</name>
    <dbReference type="NCBI Taxonomy" id="2880"/>
    <lineage>
        <taxon>Eukaryota</taxon>
        <taxon>Sar</taxon>
        <taxon>Stramenopiles</taxon>
        <taxon>Ochrophyta</taxon>
        <taxon>PX clade</taxon>
        <taxon>Phaeophyceae</taxon>
        <taxon>Ectocarpales</taxon>
        <taxon>Ectocarpaceae</taxon>
        <taxon>Ectocarpus</taxon>
    </lineage>
</organism>
<name>D7G7J8_ECTSI</name>
<evidence type="ECO:0000256" key="4">
    <source>
        <dbReference type="SAM" id="MobiDB-lite"/>
    </source>
</evidence>
<evidence type="ECO:0000313" key="5">
    <source>
        <dbReference type="EMBL" id="CBJ27737.1"/>
    </source>
</evidence>
<comment type="subcellular location">
    <subcellularLocation>
        <location evidence="1">Nucleus</location>
    </subcellularLocation>
</comment>
<keyword evidence="3" id="KW-0539">Nucleus</keyword>
<dbReference type="PANTHER" id="PTHR12687">
    <property type="entry name" value="NUCLEOLAR COMPLEX 2 AND RAD4-RELATED"/>
    <property type="match status" value="1"/>
</dbReference>
<feature type="compositionally biased region" description="Low complexity" evidence="4">
    <location>
        <begin position="897"/>
        <end position="907"/>
    </location>
</feature>
<reference evidence="5 6" key="1">
    <citation type="journal article" date="2010" name="Nature">
        <title>The Ectocarpus genome and the independent evolution of multicellularity in brown algae.</title>
        <authorList>
            <person name="Cock J.M."/>
            <person name="Sterck L."/>
            <person name="Rouze P."/>
            <person name="Scornet D."/>
            <person name="Allen A.E."/>
            <person name="Amoutzias G."/>
            <person name="Anthouard V."/>
            <person name="Artiguenave F."/>
            <person name="Aury J.M."/>
            <person name="Badger J.H."/>
            <person name="Beszteri B."/>
            <person name="Billiau K."/>
            <person name="Bonnet E."/>
            <person name="Bothwell J.H."/>
            <person name="Bowler C."/>
            <person name="Boyen C."/>
            <person name="Brownlee C."/>
            <person name="Carrano C.J."/>
            <person name="Charrier B."/>
            <person name="Cho G.Y."/>
            <person name="Coelho S.M."/>
            <person name="Collen J."/>
            <person name="Corre E."/>
            <person name="Da Silva C."/>
            <person name="Delage L."/>
            <person name="Delaroque N."/>
            <person name="Dittami S.M."/>
            <person name="Doulbeau S."/>
            <person name="Elias M."/>
            <person name="Farnham G."/>
            <person name="Gachon C.M."/>
            <person name="Gschloessl B."/>
            <person name="Heesch S."/>
            <person name="Jabbari K."/>
            <person name="Jubin C."/>
            <person name="Kawai H."/>
            <person name="Kimura K."/>
            <person name="Kloareg B."/>
            <person name="Kupper F.C."/>
            <person name="Lang D."/>
            <person name="Le Bail A."/>
            <person name="Leblanc C."/>
            <person name="Lerouge P."/>
            <person name="Lohr M."/>
            <person name="Lopez P.J."/>
            <person name="Martens C."/>
            <person name="Maumus F."/>
            <person name="Michel G."/>
            <person name="Miranda-Saavedra D."/>
            <person name="Morales J."/>
            <person name="Moreau H."/>
            <person name="Motomura T."/>
            <person name="Nagasato C."/>
            <person name="Napoli C.A."/>
            <person name="Nelson D.R."/>
            <person name="Nyvall-Collen P."/>
            <person name="Peters A.F."/>
            <person name="Pommier C."/>
            <person name="Potin P."/>
            <person name="Poulain J."/>
            <person name="Quesneville H."/>
            <person name="Read B."/>
            <person name="Rensing S.A."/>
            <person name="Ritter A."/>
            <person name="Rousvoal S."/>
            <person name="Samanta M."/>
            <person name="Samson G."/>
            <person name="Schroeder D.C."/>
            <person name="Segurens B."/>
            <person name="Strittmatter M."/>
            <person name="Tonon T."/>
            <person name="Tregear J.W."/>
            <person name="Valentin K."/>
            <person name="von Dassow P."/>
            <person name="Yamagishi T."/>
            <person name="Van de Peer Y."/>
            <person name="Wincker P."/>
        </authorList>
    </citation>
    <scope>NUCLEOTIDE SEQUENCE [LARGE SCALE GENOMIC DNA]</scope>
    <source>
        <strain evidence="6">Ec32 / CCAP1310/4</strain>
    </source>
</reference>
<dbReference type="GO" id="GO:0030691">
    <property type="term" value="C:Noc2p-Noc3p complex"/>
    <property type="evidence" value="ECO:0007669"/>
    <property type="project" value="TreeGrafter"/>
</dbReference>
<feature type="region of interest" description="Disordered" evidence="4">
    <location>
        <begin position="297"/>
        <end position="402"/>
    </location>
</feature>
<dbReference type="EMBL" id="FN649746">
    <property type="protein sequence ID" value="CBJ27737.1"/>
    <property type="molecule type" value="Genomic_DNA"/>
</dbReference>
<dbReference type="AlphaFoldDB" id="D7G7J8"/>
<feature type="compositionally biased region" description="Low complexity" evidence="4">
    <location>
        <begin position="329"/>
        <end position="342"/>
    </location>
</feature>